<evidence type="ECO:0000313" key="3">
    <source>
        <dbReference type="Proteomes" id="UP000663844"/>
    </source>
</evidence>
<protein>
    <submittedName>
        <fullName evidence="2">Uncharacterized protein</fullName>
    </submittedName>
</protein>
<evidence type="ECO:0000256" key="1">
    <source>
        <dbReference type="SAM" id="MobiDB-lite"/>
    </source>
</evidence>
<evidence type="ECO:0000313" key="2">
    <source>
        <dbReference type="EMBL" id="CAF3503252.1"/>
    </source>
</evidence>
<organism evidence="2 3">
    <name type="scientific">Adineta steineri</name>
    <dbReference type="NCBI Taxonomy" id="433720"/>
    <lineage>
        <taxon>Eukaryota</taxon>
        <taxon>Metazoa</taxon>
        <taxon>Spiralia</taxon>
        <taxon>Gnathifera</taxon>
        <taxon>Rotifera</taxon>
        <taxon>Eurotatoria</taxon>
        <taxon>Bdelloidea</taxon>
        <taxon>Adinetida</taxon>
        <taxon>Adinetidae</taxon>
        <taxon>Adineta</taxon>
    </lineage>
</organism>
<accession>A0A818H6D7</accession>
<dbReference type="EMBL" id="CAJOAZ010000041">
    <property type="protein sequence ID" value="CAF3503252.1"/>
    <property type="molecule type" value="Genomic_DNA"/>
</dbReference>
<proteinExistence type="predicted"/>
<reference evidence="2" key="1">
    <citation type="submission" date="2021-02" db="EMBL/GenBank/DDBJ databases">
        <authorList>
            <person name="Nowell W R."/>
        </authorList>
    </citation>
    <scope>NUCLEOTIDE SEQUENCE</scope>
</reference>
<comment type="caution">
    <text evidence="2">The sequence shown here is derived from an EMBL/GenBank/DDBJ whole genome shotgun (WGS) entry which is preliminary data.</text>
</comment>
<dbReference type="AlphaFoldDB" id="A0A818H6D7"/>
<sequence length="139" mass="15234">MTGDSITEDDDAIPAVIKIVVQHLEEIHKEKSKAITSMIETMKDMITKVNTTMEIFNKQKSTVTSPQRAVAIVHPTSGGAGHPTHGDAENRSSPGVRTSRGTGVRLRRVAVVTLRRAPGVGLGRNIGVRRIITRYRIQR</sequence>
<dbReference type="Proteomes" id="UP000663844">
    <property type="component" value="Unassembled WGS sequence"/>
</dbReference>
<feature type="region of interest" description="Disordered" evidence="1">
    <location>
        <begin position="76"/>
        <end position="101"/>
    </location>
</feature>
<name>A0A818H6D7_9BILA</name>
<gene>
    <name evidence="2" type="ORF">OXD698_LOCUS1441</name>
</gene>